<reference evidence="3 4" key="1">
    <citation type="journal article" date="2020" name="Phytopathology">
        <title>Genome Sequence Resources of Colletotrichum truncatum, C. plurivorum, C. musicola, and C. sojae: Four Species Pathogenic to Soybean (Glycine max).</title>
        <authorList>
            <person name="Rogerio F."/>
            <person name="Boufleur T.R."/>
            <person name="Ciampi-Guillardi M."/>
            <person name="Sukno S.A."/>
            <person name="Thon M.R."/>
            <person name="Massola Junior N.S."/>
            <person name="Baroncelli R."/>
        </authorList>
    </citation>
    <scope>NUCLEOTIDE SEQUENCE [LARGE SCALE GENOMIC DNA]</scope>
    <source>
        <strain evidence="3 4">LFN0009</strain>
    </source>
</reference>
<feature type="signal peptide" evidence="1">
    <location>
        <begin position="1"/>
        <end position="21"/>
    </location>
</feature>
<organism evidence="3 4">
    <name type="scientific">Colletotrichum sojae</name>
    <dbReference type="NCBI Taxonomy" id="2175907"/>
    <lineage>
        <taxon>Eukaryota</taxon>
        <taxon>Fungi</taxon>
        <taxon>Dikarya</taxon>
        <taxon>Ascomycota</taxon>
        <taxon>Pezizomycotina</taxon>
        <taxon>Sordariomycetes</taxon>
        <taxon>Hypocreomycetidae</taxon>
        <taxon>Glomerellales</taxon>
        <taxon>Glomerellaceae</taxon>
        <taxon>Colletotrichum</taxon>
        <taxon>Colletotrichum orchidearum species complex</taxon>
    </lineage>
</organism>
<proteinExistence type="predicted"/>
<dbReference type="InterPro" id="IPR011058">
    <property type="entry name" value="Cyanovirin-N"/>
</dbReference>
<evidence type="ECO:0000256" key="1">
    <source>
        <dbReference type="SAM" id="SignalP"/>
    </source>
</evidence>
<dbReference type="EMBL" id="WIGN01000417">
    <property type="protein sequence ID" value="KAF6794208.1"/>
    <property type="molecule type" value="Genomic_DNA"/>
</dbReference>
<comment type="caution">
    <text evidence="3">The sequence shown here is derived from an EMBL/GenBank/DDBJ whole genome shotgun (WGS) entry which is preliminary data.</text>
</comment>
<sequence>MVKFLVNLSAALGLFVATVAATPVAQADVEAGVDAAPGPPAESPIHDLVLYPPGYNKTEAALEARGYAGTCRGCDLVDIDRRATLYCRCDNIRGESKEAWYDLNNCIGNGGGRIAWWRNGGFMGSCFARTLKGAWMDALCDDGRGTRVWSGLNLDEHLQNWDGAIGCDY</sequence>
<dbReference type="AlphaFoldDB" id="A0A8H6MK65"/>
<dbReference type="Gene3D" id="2.30.60.10">
    <property type="entry name" value="Cyanovirin-N"/>
    <property type="match status" value="1"/>
</dbReference>
<protein>
    <recommendedName>
        <fullName evidence="2">Cyanovirin-N domain-containing protein</fullName>
    </recommendedName>
</protein>
<evidence type="ECO:0000313" key="4">
    <source>
        <dbReference type="Proteomes" id="UP000652219"/>
    </source>
</evidence>
<name>A0A8H6MK65_9PEZI</name>
<gene>
    <name evidence="3" type="ORF">CSOJ01_13759</name>
</gene>
<dbReference type="InterPro" id="IPR036673">
    <property type="entry name" value="Cyanovirin-N_sf"/>
</dbReference>
<dbReference type="SUPFAM" id="SSF51322">
    <property type="entry name" value="Cyanovirin-N"/>
    <property type="match status" value="1"/>
</dbReference>
<accession>A0A8H6MK65</accession>
<keyword evidence="4" id="KW-1185">Reference proteome</keyword>
<feature type="chain" id="PRO_5034765926" description="Cyanovirin-N domain-containing protein" evidence="1">
    <location>
        <begin position="22"/>
        <end position="169"/>
    </location>
</feature>
<evidence type="ECO:0000259" key="2">
    <source>
        <dbReference type="SMART" id="SM01111"/>
    </source>
</evidence>
<dbReference type="Proteomes" id="UP000652219">
    <property type="component" value="Unassembled WGS sequence"/>
</dbReference>
<feature type="domain" description="Cyanovirin-N" evidence="2">
    <location>
        <begin position="66"/>
        <end position="167"/>
    </location>
</feature>
<dbReference type="SMART" id="SM01111">
    <property type="entry name" value="CVNH"/>
    <property type="match status" value="1"/>
</dbReference>
<evidence type="ECO:0000313" key="3">
    <source>
        <dbReference type="EMBL" id="KAF6794208.1"/>
    </source>
</evidence>
<keyword evidence="1" id="KW-0732">Signal</keyword>
<dbReference type="Pfam" id="PF08881">
    <property type="entry name" value="CVNH"/>
    <property type="match status" value="1"/>
</dbReference>